<evidence type="ECO:0000313" key="2">
    <source>
        <dbReference type="Proteomes" id="UP000439903"/>
    </source>
</evidence>
<comment type="caution">
    <text evidence="1">The sequence shown here is derived from an EMBL/GenBank/DDBJ whole genome shotgun (WGS) entry which is preliminary data.</text>
</comment>
<dbReference type="EMBL" id="WTPW01000186">
    <property type="protein sequence ID" value="KAF0537721.1"/>
    <property type="molecule type" value="Genomic_DNA"/>
</dbReference>
<gene>
    <name evidence="1" type="ORF">F8M41_008187</name>
</gene>
<dbReference type="Proteomes" id="UP000439903">
    <property type="component" value="Unassembled WGS sequence"/>
</dbReference>
<keyword evidence="2" id="KW-1185">Reference proteome</keyword>
<reference evidence="1 2" key="1">
    <citation type="journal article" date="2019" name="Environ. Microbiol.">
        <title>At the nexus of three kingdoms: the genome of the mycorrhizal fungus Gigaspora margarita provides insights into plant, endobacterial and fungal interactions.</title>
        <authorList>
            <person name="Venice F."/>
            <person name="Ghignone S."/>
            <person name="Salvioli di Fossalunga A."/>
            <person name="Amselem J."/>
            <person name="Novero M."/>
            <person name="Xianan X."/>
            <person name="Sedzielewska Toro K."/>
            <person name="Morin E."/>
            <person name="Lipzen A."/>
            <person name="Grigoriev I.V."/>
            <person name="Henrissat B."/>
            <person name="Martin F.M."/>
            <person name="Bonfante P."/>
        </authorList>
    </citation>
    <scope>NUCLEOTIDE SEQUENCE [LARGE SCALE GENOMIC DNA]</scope>
    <source>
        <strain evidence="1 2">BEG34</strain>
    </source>
</reference>
<name>A0A8H4EQV8_GIGMA</name>
<dbReference type="AlphaFoldDB" id="A0A8H4EQV8"/>
<accession>A0A8H4EQV8</accession>
<dbReference type="OrthoDB" id="2436897at2759"/>
<protein>
    <submittedName>
        <fullName evidence="1">Uncharacterized protein</fullName>
    </submittedName>
</protein>
<sequence length="143" mass="16588">MKWWSSINVQEDHDQLQELAIFLFSIVPSQAAYKELRLYGKDMSEEALKESLNDSVLVQQTEGLEFEEDSDTDMQQTLSDHLHINRIVDLTLSAFLSTNNALFESANNRVSSYERAYNTENSEYDPISLAWQIIEEENNEFDI</sequence>
<proteinExistence type="predicted"/>
<evidence type="ECO:0000313" key="1">
    <source>
        <dbReference type="EMBL" id="KAF0537721.1"/>
    </source>
</evidence>
<organism evidence="1 2">
    <name type="scientific">Gigaspora margarita</name>
    <dbReference type="NCBI Taxonomy" id="4874"/>
    <lineage>
        <taxon>Eukaryota</taxon>
        <taxon>Fungi</taxon>
        <taxon>Fungi incertae sedis</taxon>
        <taxon>Mucoromycota</taxon>
        <taxon>Glomeromycotina</taxon>
        <taxon>Glomeromycetes</taxon>
        <taxon>Diversisporales</taxon>
        <taxon>Gigasporaceae</taxon>
        <taxon>Gigaspora</taxon>
    </lineage>
</organism>